<dbReference type="EMBL" id="WOGU01000002">
    <property type="protein sequence ID" value="MUN62280.1"/>
    <property type="molecule type" value="Genomic_DNA"/>
</dbReference>
<name>A0A6N8GJ24_9MICC</name>
<organism evidence="3 4">
    <name type="scientific">Kocuria sediminis</name>
    <dbReference type="NCBI Taxonomy" id="1038857"/>
    <lineage>
        <taxon>Bacteria</taxon>
        <taxon>Bacillati</taxon>
        <taxon>Actinomycetota</taxon>
        <taxon>Actinomycetes</taxon>
        <taxon>Micrococcales</taxon>
        <taxon>Micrococcaceae</taxon>
        <taxon>Kocuria</taxon>
    </lineage>
</organism>
<gene>
    <name evidence="3" type="ORF">GMA12_03835</name>
</gene>
<dbReference type="Proteomes" id="UP000436989">
    <property type="component" value="Unassembled WGS sequence"/>
</dbReference>
<reference evidence="3 4" key="1">
    <citation type="submission" date="2019-12" db="EMBL/GenBank/DDBJ databases">
        <authorList>
            <person name="Shi Y."/>
        </authorList>
    </citation>
    <scope>NUCLEOTIDE SEQUENCE [LARGE SCALE GENOMIC DNA]</scope>
    <source>
        <strain evidence="3 4">JCM 17929</strain>
    </source>
</reference>
<dbReference type="RefSeq" id="WP_156267285.1">
    <property type="nucleotide sequence ID" value="NZ_WOGU01000002.1"/>
</dbReference>
<keyword evidence="4" id="KW-1185">Reference proteome</keyword>
<evidence type="ECO:0000256" key="1">
    <source>
        <dbReference type="SAM" id="MobiDB-lite"/>
    </source>
</evidence>
<feature type="region of interest" description="Disordered" evidence="1">
    <location>
        <begin position="38"/>
        <end position="120"/>
    </location>
</feature>
<accession>A0A6N8GJ24</accession>
<keyword evidence="2" id="KW-0472">Membrane</keyword>
<keyword evidence="2" id="KW-1133">Transmembrane helix</keyword>
<comment type="caution">
    <text evidence="3">The sequence shown here is derived from an EMBL/GenBank/DDBJ whole genome shotgun (WGS) entry which is preliminary data.</text>
</comment>
<feature type="transmembrane region" description="Helical" evidence="2">
    <location>
        <begin position="17"/>
        <end position="37"/>
    </location>
</feature>
<dbReference type="AlphaFoldDB" id="A0A6N8GJ24"/>
<evidence type="ECO:0000313" key="4">
    <source>
        <dbReference type="Proteomes" id="UP000436989"/>
    </source>
</evidence>
<feature type="compositionally biased region" description="Pro residues" evidence="1">
    <location>
        <begin position="99"/>
        <end position="120"/>
    </location>
</feature>
<keyword evidence="2" id="KW-0812">Transmembrane</keyword>
<protein>
    <submittedName>
        <fullName evidence="3">Uncharacterized protein</fullName>
    </submittedName>
</protein>
<sequence>MTEPAPPRSPGPGRTQLWAAVLLALAVGTVLLLRHVLGGPDGTEIGRDGVSVGGTPAPSSLSVPVGPAPPAQLPLPVRPAPAGPDRDDGGAAAPGTLRAPPPGSPEAPGAPPGGGREPPP</sequence>
<proteinExistence type="predicted"/>
<evidence type="ECO:0000313" key="3">
    <source>
        <dbReference type="EMBL" id="MUN62280.1"/>
    </source>
</evidence>
<feature type="compositionally biased region" description="Pro residues" evidence="1">
    <location>
        <begin position="66"/>
        <end position="82"/>
    </location>
</feature>
<evidence type="ECO:0000256" key="2">
    <source>
        <dbReference type="SAM" id="Phobius"/>
    </source>
</evidence>